<protein>
    <submittedName>
        <fullName evidence="1">Uncharacterized protein</fullName>
    </submittedName>
</protein>
<dbReference type="EMBL" id="JBEFKJ010000013">
    <property type="protein sequence ID" value="KAL2042893.1"/>
    <property type="molecule type" value="Genomic_DNA"/>
</dbReference>
<name>A0ABR4AHK7_9LECA</name>
<sequence>MRKKSCQPQYGRDCVIACLPGKLPLQISENRRRLFRKTGVLVQIVFSPSRMCQAPQVQCIAKSVHRLYRDPKMQNEIPETAPPPILMNLQISSYKYGLGPL</sequence>
<accession>A0ABR4AHK7</accession>
<organism evidence="1 2">
    <name type="scientific">Stereocaulon virgatum</name>
    <dbReference type="NCBI Taxonomy" id="373712"/>
    <lineage>
        <taxon>Eukaryota</taxon>
        <taxon>Fungi</taxon>
        <taxon>Dikarya</taxon>
        <taxon>Ascomycota</taxon>
        <taxon>Pezizomycotina</taxon>
        <taxon>Lecanoromycetes</taxon>
        <taxon>OSLEUM clade</taxon>
        <taxon>Lecanoromycetidae</taxon>
        <taxon>Lecanorales</taxon>
        <taxon>Lecanorineae</taxon>
        <taxon>Stereocaulaceae</taxon>
        <taxon>Stereocaulon</taxon>
    </lineage>
</organism>
<evidence type="ECO:0000313" key="2">
    <source>
        <dbReference type="Proteomes" id="UP001590950"/>
    </source>
</evidence>
<evidence type="ECO:0000313" key="1">
    <source>
        <dbReference type="EMBL" id="KAL2042893.1"/>
    </source>
</evidence>
<reference evidence="1 2" key="1">
    <citation type="submission" date="2024-09" db="EMBL/GenBank/DDBJ databases">
        <title>Rethinking Asexuality: The Enigmatic Case of Functional Sexual Genes in Lepraria (Stereocaulaceae).</title>
        <authorList>
            <person name="Doellman M."/>
            <person name="Sun Y."/>
            <person name="Barcenas-Pena A."/>
            <person name="Lumbsch H.T."/>
            <person name="Grewe F."/>
        </authorList>
    </citation>
    <scope>NUCLEOTIDE SEQUENCE [LARGE SCALE GENOMIC DNA]</scope>
    <source>
        <strain evidence="1 2">Mercado 3170</strain>
    </source>
</reference>
<gene>
    <name evidence="1" type="ORF">N7G274_004653</name>
</gene>
<comment type="caution">
    <text evidence="1">The sequence shown here is derived from an EMBL/GenBank/DDBJ whole genome shotgun (WGS) entry which is preliminary data.</text>
</comment>
<keyword evidence="2" id="KW-1185">Reference proteome</keyword>
<proteinExistence type="predicted"/>
<dbReference type="Proteomes" id="UP001590950">
    <property type="component" value="Unassembled WGS sequence"/>
</dbReference>